<dbReference type="EMBL" id="JAKKPZ010000003">
    <property type="protein sequence ID" value="KAI1723591.1"/>
    <property type="molecule type" value="Genomic_DNA"/>
</dbReference>
<name>A0AAD4NCC9_9BILA</name>
<comment type="caution">
    <text evidence="2">The sequence shown here is derived from an EMBL/GenBank/DDBJ whole genome shotgun (WGS) entry which is preliminary data.</text>
</comment>
<accession>A0AAD4NCC9</accession>
<sequence length="294" mass="33089">MKIDSESSEDSDSQHSEHNNDFEGFLDRYLKYLKVPGHCNGKNDECNGPNSDESTDLTPIFEFIKFVTECNLMKESCNERNETENGLTWNVTKNDNVITIEYKDSHGNEIQSQKWTKTGRIHVLIRNHKGEFIKMAGKYVEDGPSHGSFFRLFCADSGGNHIKCFENDKKRRVKFLASDGHEDSYTIKDLKISKNKGNHWRKFKGRHDRHSKNSFTFEDDSSSSFSGGEIGGIEILGFGPGGFGFGSPPPMFDCGGFGGGFGKEHHWYHHFGSYPFGSFMGFGGKACPICGEKE</sequence>
<gene>
    <name evidence="2" type="ORF">DdX_03754</name>
</gene>
<keyword evidence="3" id="KW-1185">Reference proteome</keyword>
<proteinExistence type="predicted"/>
<evidence type="ECO:0000313" key="3">
    <source>
        <dbReference type="Proteomes" id="UP001201812"/>
    </source>
</evidence>
<organism evidence="2 3">
    <name type="scientific">Ditylenchus destructor</name>
    <dbReference type="NCBI Taxonomy" id="166010"/>
    <lineage>
        <taxon>Eukaryota</taxon>
        <taxon>Metazoa</taxon>
        <taxon>Ecdysozoa</taxon>
        <taxon>Nematoda</taxon>
        <taxon>Chromadorea</taxon>
        <taxon>Rhabditida</taxon>
        <taxon>Tylenchina</taxon>
        <taxon>Tylenchomorpha</taxon>
        <taxon>Sphaerularioidea</taxon>
        <taxon>Anguinidae</taxon>
        <taxon>Anguininae</taxon>
        <taxon>Ditylenchus</taxon>
    </lineage>
</organism>
<feature type="compositionally biased region" description="Acidic residues" evidence="1">
    <location>
        <begin position="1"/>
        <end position="11"/>
    </location>
</feature>
<feature type="region of interest" description="Disordered" evidence="1">
    <location>
        <begin position="1"/>
        <end position="20"/>
    </location>
</feature>
<dbReference type="Proteomes" id="UP001201812">
    <property type="component" value="Unassembled WGS sequence"/>
</dbReference>
<protein>
    <submittedName>
        <fullName evidence="2">Uncharacterized protein</fullName>
    </submittedName>
</protein>
<reference evidence="2" key="1">
    <citation type="submission" date="2022-01" db="EMBL/GenBank/DDBJ databases">
        <title>Genome Sequence Resource for Two Populations of Ditylenchus destructor, the Migratory Endoparasitic Phytonematode.</title>
        <authorList>
            <person name="Zhang H."/>
            <person name="Lin R."/>
            <person name="Xie B."/>
        </authorList>
    </citation>
    <scope>NUCLEOTIDE SEQUENCE</scope>
    <source>
        <strain evidence="2">BazhouSP</strain>
    </source>
</reference>
<evidence type="ECO:0000313" key="2">
    <source>
        <dbReference type="EMBL" id="KAI1723591.1"/>
    </source>
</evidence>
<dbReference type="AlphaFoldDB" id="A0AAD4NCC9"/>
<evidence type="ECO:0000256" key="1">
    <source>
        <dbReference type="SAM" id="MobiDB-lite"/>
    </source>
</evidence>